<organism evidence="1">
    <name type="scientific">marine sediment metagenome</name>
    <dbReference type="NCBI Taxonomy" id="412755"/>
    <lineage>
        <taxon>unclassified sequences</taxon>
        <taxon>metagenomes</taxon>
        <taxon>ecological metagenomes</taxon>
    </lineage>
</organism>
<sequence length="32" mass="3800">AVFMSDFVPRELWYLHSIMQTWLSFFATTSTS</sequence>
<accession>X1CZ73</accession>
<protein>
    <submittedName>
        <fullName evidence="1">Uncharacterized protein</fullName>
    </submittedName>
</protein>
<dbReference type="AlphaFoldDB" id="X1CZ73"/>
<gene>
    <name evidence="1" type="ORF">S01H4_51288</name>
</gene>
<feature type="non-terminal residue" evidence="1">
    <location>
        <position position="1"/>
    </location>
</feature>
<dbReference type="EMBL" id="BART01029187">
    <property type="protein sequence ID" value="GAG98197.1"/>
    <property type="molecule type" value="Genomic_DNA"/>
</dbReference>
<proteinExistence type="predicted"/>
<evidence type="ECO:0000313" key="1">
    <source>
        <dbReference type="EMBL" id="GAG98197.1"/>
    </source>
</evidence>
<comment type="caution">
    <text evidence="1">The sequence shown here is derived from an EMBL/GenBank/DDBJ whole genome shotgun (WGS) entry which is preliminary data.</text>
</comment>
<reference evidence="1" key="1">
    <citation type="journal article" date="2014" name="Front. Microbiol.">
        <title>High frequency of phylogenetically diverse reductive dehalogenase-homologous genes in deep subseafloor sedimentary metagenomes.</title>
        <authorList>
            <person name="Kawai M."/>
            <person name="Futagami T."/>
            <person name="Toyoda A."/>
            <person name="Takaki Y."/>
            <person name="Nishi S."/>
            <person name="Hori S."/>
            <person name="Arai W."/>
            <person name="Tsubouchi T."/>
            <person name="Morono Y."/>
            <person name="Uchiyama I."/>
            <person name="Ito T."/>
            <person name="Fujiyama A."/>
            <person name="Inagaki F."/>
            <person name="Takami H."/>
        </authorList>
    </citation>
    <scope>NUCLEOTIDE SEQUENCE</scope>
    <source>
        <strain evidence="1">Expedition CK06-06</strain>
    </source>
</reference>
<name>X1CZ73_9ZZZZ</name>